<comment type="caution">
    <text evidence="3">The sequence shown here is derived from an EMBL/GenBank/DDBJ whole genome shotgun (WGS) entry which is preliminary data.</text>
</comment>
<dbReference type="Gene3D" id="1.10.1130.10">
    <property type="entry name" value="Flavocytochrome C3, Chain A"/>
    <property type="match status" value="3"/>
</dbReference>
<gene>
    <name evidence="3" type="ORF">EKG39_10260</name>
</gene>
<dbReference type="Pfam" id="PF13435">
    <property type="entry name" value="Cytochrome_C554"/>
    <property type="match status" value="2"/>
</dbReference>
<feature type="domain" description="Cytochrome c-552/4" evidence="2">
    <location>
        <begin position="273"/>
        <end position="337"/>
    </location>
</feature>
<dbReference type="InterPro" id="IPR036280">
    <property type="entry name" value="Multihaem_cyt_sf"/>
</dbReference>
<dbReference type="Proteomes" id="UP000282060">
    <property type="component" value="Unassembled WGS sequence"/>
</dbReference>
<dbReference type="InterPro" id="IPR051829">
    <property type="entry name" value="Multiheme_Cytochr_ET"/>
</dbReference>
<dbReference type="PANTHER" id="PTHR35038">
    <property type="entry name" value="DISSIMILATORY SULFITE REDUCTASE SIRA"/>
    <property type="match status" value="1"/>
</dbReference>
<accession>A0A431WBT5</accession>
<evidence type="ECO:0000259" key="2">
    <source>
        <dbReference type="Pfam" id="PF13435"/>
    </source>
</evidence>
<sequence length="453" mass="51131">MNSKRRILIALYLFLAVLTCLLSGLVYFHYDVNDKAHYVTSEACQQCHSVRYDSWKNQTLHPIMFQPVNNLDEIQGDFDIDTPVVTFKKKEIEFVIGNKWEQVYARMIDGEYYLFPAKWLITTQQWVPYKVDSWRETPLSTNCNGCHTTGFNSDTYEFSEYGIGCEACHGQASKHVKQQQRLAPDSLCALCHANDLPPEDNEIIVSVKNSVCGQCHSRGQQSRGSEHMQTSFNFPLNYKPGEELPADYQQSTKQNDSKGKNWWATGLSKNRHQEFADFSVSAHSKSLRNLKEKMTPDRGELTDECLECHSADYLFAEEGNKPTLETAQEGISCVVCHDPHGLDREFKSLHMSAERCGSCHLDSFSNKAADTGRAHTPCPPSAATCADCHMPYIIKSGGAFPIRSHAFKIVPPVATEALNMPNSCQNGGCHTDRTLDWVKQAFDEHYPEFTGNE</sequence>
<protein>
    <submittedName>
        <fullName evidence="3">Cytochrome C</fullName>
    </submittedName>
</protein>
<dbReference type="RefSeq" id="WP_126505653.1">
    <property type="nucleotide sequence ID" value="NZ_RXNV01000003.1"/>
</dbReference>
<feature type="domain" description="Cytochrome c-552/4" evidence="2">
    <location>
        <begin position="140"/>
        <end position="170"/>
    </location>
</feature>
<evidence type="ECO:0000313" key="4">
    <source>
        <dbReference type="Proteomes" id="UP000282060"/>
    </source>
</evidence>
<dbReference type="InterPro" id="IPR023155">
    <property type="entry name" value="Cyt_c-552/4"/>
</dbReference>
<proteinExistence type="predicted"/>
<name>A0A431WBT5_9GAMM</name>
<dbReference type="SUPFAM" id="SSF48695">
    <property type="entry name" value="Multiheme cytochromes"/>
    <property type="match status" value="1"/>
</dbReference>
<organism evidence="3 4">
    <name type="scientific">Shewanella atlantica</name>
    <dbReference type="NCBI Taxonomy" id="271099"/>
    <lineage>
        <taxon>Bacteria</taxon>
        <taxon>Pseudomonadati</taxon>
        <taxon>Pseudomonadota</taxon>
        <taxon>Gammaproteobacteria</taxon>
        <taxon>Alteromonadales</taxon>
        <taxon>Shewanellaceae</taxon>
        <taxon>Shewanella</taxon>
    </lineage>
</organism>
<evidence type="ECO:0000256" key="1">
    <source>
        <dbReference type="ARBA" id="ARBA00022729"/>
    </source>
</evidence>
<keyword evidence="4" id="KW-1185">Reference proteome</keyword>
<evidence type="ECO:0000313" key="3">
    <source>
        <dbReference type="EMBL" id="RTR32748.1"/>
    </source>
</evidence>
<keyword evidence="1" id="KW-0732">Signal</keyword>
<reference evidence="3 4" key="1">
    <citation type="submission" date="2018-12" db="EMBL/GenBank/DDBJ databases">
        <authorList>
            <person name="Yu L."/>
        </authorList>
    </citation>
    <scope>NUCLEOTIDE SEQUENCE [LARGE SCALE GENOMIC DNA]</scope>
    <source>
        <strain evidence="3 4">HAW-EB5</strain>
    </source>
</reference>
<dbReference type="PANTHER" id="PTHR35038:SF8">
    <property type="entry name" value="C-TYPE POLYHEME CYTOCHROME OMCC"/>
    <property type="match status" value="1"/>
</dbReference>
<dbReference type="AlphaFoldDB" id="A0A431WBT5"/>
<dbReference type="OrthoDB" id="9814800at2"/>
<dbReference type="EMBL" id="RXNV01000003">
    <property type="protein sequence ID" value="RTR32748.1"/>
    <property type="molecule type" value="Genomic_DNA"/>
</dbReference>